<gene>
    <name evidence="2" type="ORF">EW142_01010</name>
</gene>
<dbReference type="OrthoDB" id="1367720at2"/>
<dbReference type="AlphaFoldDB" id="A0A4Q8QJK5"/>
<evidence type="ECO:0000313" key="3">
    <source>
        <dbReference type="Proteomes" id="UP000291981"/>
    </source>
</evidence>
<sequence length="124" mass="14930">MKLKRFFLLLVLGLSVGCGPVLVSHRLADPPPPWFYPNRLEAVRYVYFPDHFIYYDLSLRSYFYLDNGVWISVKVLPSRFRTIDLRRSKSVRIRNYYGDNIDRYHREQQSNRGRSNKNLRRSNQ</sequence>
<dbReference type="EMBL" id="SGIU01000001">
    <property type="protein sequence ID" value="TAI48416.1"/>
    <property type="molecule type" value="Genomic_DNA"/>
</dbReference>
<accession>A0A4Q8QJK5</accession>
<evidence type="ECO:0000256" key="1">
    <source>
        <dbReference type="SAM" id="MobiDB-lite"/>
    </source>
</evidence>
<evidence type="ECO:0008006" key="4">
    <source>
        <dbReference type="Google" id="ProtNLM"/>
    </source>
</evidence>
<proteinExistence type="predicted"/>
<comment type="caution">
    <text evidence="2">The sequence shown here is derived from an EMBL/GenBank/DDBJ whole genome shotgun (WGS) entry which is preliminary data.</text>
</comment>
<organism evidence="2 3">
    <name type="scientific">Flagellimonas allohymeniacidonis</name>
    <dbReference type="NCBI Taxonomy" id="2517819"/>
    <lineage>
        <taxon>Bacteria</taxon>
        <taxon>Pseudomonadati</taxon>
        <taxon>Bacteroidota</taxon>
        <taxon>Flavobacteriia</taxon>
        <taxon>Flavobacteriales</taxon>
        <taxon>Flavobacteriaceae</taxon>
        <taxon>Flagellimonas</taxon>
    </lineage>
</organism>
<reference evidence="2 3" key="1">
    <citation type="submission" date="2019-02" db="EMBL/GenBank/DDBJ databases">
        <title>Draft genome sequence of Muricauda sp. 176CP4-71.</title>
        <authorList>
            <person name="Park J.-S."/>
        </authorList>
    </citation>
    <scope>NUCLEOTIDE SEQUENCE [LARGE SCALE GENOMIC DNA]</scope>
    <source>
        <strain evidence="2 3">176CP4-71</strain>
    </source>
</reference>
<protein>
    <recommendedName>
        <fullName evidence="4">Lipoprotein</fullName>
    </recommendedName>
</protein>
<feature type="compositionally biased region" description="Basic residues" evidence="1">
    <location>
        <begin position="114"/>
        <end position="124"/>
    </location>
</feature>
<feature type="region of interest" description="Disordered" evidence="1">
    <location>
        <begin position="105"/>
        <end position="124"/>
    </location>
</feature>
<evidence type="ECO:0000313" key="2">
    <source>
        <dbReference type="EMBL" id="TAI48416.1"/>
    </source>
</evidence>
<dbReference type="PROSITE" id="PS51257">
    <property type="entry name" value="PROKAR_LIPOPROTEIN"/>
    <property type="match status" value="1"/>
</dbReference>
<keyword evidence="3" id="KW-1185">Reference proteome</keyword>
<name>A0A4Q8QJK5_9FLAO</name>
<dbReference type="RefSeq" id="WP_130608397.1">
    <property type="nucleotide sequence ID" value="NZ_SGIU01000001.1"/>
</dbReference>
<dbReference type="Proteomes" id="UP000291981">
    <property type="component" value="Unassembled WGS sequence"/>
</dbReference>